<keyword evidence="1" id="KW-0472">Membrane</keyword>
<name>A0A0B7MBK1_9FIRM</name>
<evidence type="ECO:0000259" key="2">
    <source>
        <dbReference type="SMART" id="SM00909"/>
    </source>
</evidence>
<dbReference type="RefSeq" id="WP_052835231.1">
    <property type="nucleotide sequence ID" value="NZ_CDRZ01000038.1"/>
</dbReference>
<feature type="domain" description="GerMN" evidence="2">
    <location>
        <begin position="105"/>
        <end position="194"/>
    </location>
</feature>
<dbReference type="SMART" id="SM00909">
    <property type="entry name" value="Germane"/>
    <property type="match status" value="1"/>
</dbReference>
<dbReference type="AlphaFoldDB" id="A0A0B7MBK1"/>
<dbReference type="Proteomes" id="UP000046155">
    <property type="component" value="Unassembled WGS sequence"/>
</dbReference>
<dbReference type="Pfam" id="PF10646">
    <property type="entry name" value="Germane"/>
    <property type="match status" value="1"/>
</dbReference>
<proteinExistence type="predicted"/>
<keyword evidence="1" id="KW-0812">Transmembrane</keyword>
<keyword evidence="4" id="KW-1185">Reference proteome</keyword>
<protein>
    <submittedName>
        <fullName evidence="3">Putative Spore germination protein-like protein</fullName>
    </submittedName>
</protein>
<organism evidence="3 4">
    <name type="scientific">Syntrophaceticus schinkii</name>
    <dbReference type="NCBI Taxonomy" id="499207"/>
    <lineage>
        <taxon>Bacteria</taxon>
        <taxon>Bacillati</taxon>
        <taxon>Bacillota</taxon>
        <taxon>Clostridia</taxon>
        <taxon>Thermoanaerobacterales</taxon>
        <taxon>Thermoanaerobacterales Family III. Incertae Sedis</taxon>
        <taxon>Syntrophaceticus</taxon>
    </lineage>
</organism>
<evidence type="ECO:0000313" key="3">
    <source>
        <dbReference type="EMBL" id="CEO87879.1"/>
    </source>
</evidence>
<dbReference type="EMBL" id="CDRZ01000038">
    <property type="protein sequence ID" value="CEO87879.1"/>
    <property type="molecule type" value="Genomic_DNA"/>
</dbReference>
<feature type="transmembrane region" description="Helical" evidence="1">
    <location>
        <begin position="20"/>
        <end position="40"/>
    </location>
</feature>
<reference evidence="4" key="1">
    <citation type="submission" date="2015-01" db="EMBL/GenBank/DDBJ databases">
        <authorList>
            <person name="Manzoor Shahid"/>
            <person name="Zubair Saima"/>
        </authorList>
    </citation>
    <scope>NUCLEOTIDE SEQUENCE [LARGE SCALE GENOMIC DNA]</scope>
    <source>
        <strain evidence="4">Sp3</strain>
    </source>
</reference>
<evidence type="ECO:0000313" key="4">
    <source>
        <dbReference type="Proteomes" id="UP000046155"/>
    </source>
</evidence>
<dbReference type="InterPro" id="IPR019606">
    <property type="entry name" value="GerMN"/>
</dbReference>
<dbReference type="OrthoDB" id="9809406at2"/>
<gene>
    <name evidence="3" type="ORF">SSCH_1320001</name>
</gene>
<keyword evidence="1" id="KW-1133">Transmembrane helix</keyword>
<evidence type="ECO:0000256" key="1">
    <source>
        <dbReference type="SAM" id="Phobius"/>
    </source>
</evidence>
<accession>A0A0B7MBK1</accession>
<sequence>MAWDFKRMEEKENERRRGHLHFVLMVVLTVAFLVVGGCSLTERMGTSSKEARTPELEDDILGLEGEDAVFSEEAEGTKVTLYFKNQEENCLVPVTQDVPKVTGIAKATLEALFQGKEEGDLKPALPKGAEVKDLNIKTDGTCVVDLNREATKISGSDPKDEALAVYSIVNTLTEFPTVQKVQILVEGQIIKTFAGHIPVDMPLLRDMSFVKS</sequence>